<reference evidence="8 9" key="1">
    <citation type="submission" date="2018-05" db="EMBL/GenBank/DDBJ databases">
        <title>Pararhodobacter marina sp. nov., isolated from deep-sea water of the Indian Ocean.</title>
        <authorList>
            <person name="Lai Q.Sr."/>
            <person name="Liu X."/>
            <person name="Shao Z."/>
        </authorList>
    </citation>
    <scope>NUCLEOTIDE SEQUENCE [LARGE SCALE GENOMIC DNA]</scope>
    <source>
        <strain evidence="8 9">CIC4N-9</strain>
    </source>
</reference>
<keyword evidence="9" id="KW-1185">Reference proteome</keyword>
<dbReference type="InterPro" id="IPR050775">
    <property type="entry name" value="FAD-binding_Monooxygenases"/>
</dbReference>
<proteinExistence type="inferred from homology"/>
<dbReference type="GO" id="GO:0050660">
    <property type="term" value="F:flavin adenine dinucleotide binding"/>
    <property type="evidence" value="ECO:0007669"/>
    <property type="project" value="InterPro"/>
</dbReference>
<keyword evidence="3" id="KW-0285">Flavoprotein</keyword>
<evidence type="ECO:0000256" key="2">
    <source>
        <dbReference type="ARBA" id="ARBA00010139"/>
    </source>
</evidence>
<evidence type="ECO:0000256" key="7">
    <source>
        <dbReference type="ARBA" id="ARBA00023033"/>
    </source>
</evidence>
<evidence type="ECO:0000256" key="5">
    <source>
        <dbReference type="ARBA" id="ARBA00022857"/>
    </source>
</evidence>
<keyword evidence="7 8" id="KW-0503">Monooxygenase</keyword>
<sequence length="551" mass="61079">MSRAETATAGAAAERIDMVIVGAGFGGMYATYKFREMGLNIVSIEEGGDVGGVWYWNRYPGARCDLLSVDYSYGFSDEIQQEWTWSEQFAAQPEILAYANFVADRLDLRKHYRFGTRVDSAKWDESRQLWVVRTNDGKVLEATYCVMSTGPLSKPTDPDIPGLDRFKGLTLRAARWPHEEPDLKGKRIGVLGTGSSGMQIIQTLGRTDCELFVFQRTPSFTLPMRNRKVTEQDVAELKANYASIRAACKLNPTGGARPVSTRPFFSIPADHRQELMEQAWQHGGHTFLGIFSDLMVNQSANDQVADFVRDRIHDTVDDKATAEKLKPRGYPIFARRPCLDTGYYETYNRPNVHLVDCLEDPIVEITETGIRTRSGDHQLDVLILATGYDALTGALLAFEITGRDGAALRDKWRDGPRSLFGVLMQGFPNMFMTTGPNGPAALANIFTISENDVDFIAGVIAHMQKTGQGAVEASAQAEDAWMAQIEQLASRSLMLKAKTWWTGSNVKGKPQGMAMFTGGFHKYREACEAVAANGYRDLSFQPSKQLEPAAG</sequence>
<dbReference type="InterPro" id="IPR036188">
    <property type="entry name" value="FAD/NAD-bd_sf"/>
</dbReference>
<organism evidence="8 9">
    <name type="scientific">Pararhodobacter marinus</name>
    <dbReference type="NCBI Taxonomy" id="2184063"/>
    <lineage>
        <taxon>Bacteria</taxon>
        <taxon>Pseudomonadati</taxon>
        <taxon>Pseudomonadota</taxon>
        <taxon>Alphaproteobacteria</taxon>
        <taxon>Rhodobacterales</taxon>
        <taxon>Paracoccaceae</taxon>
        <taxon>Pararhodobacter</taxon>
    </lineage>
</organism>
<keyword evidence="4" id="KW-0274">FAD</keyword>
<dbReference type="PANTHER" id="PTHR43098:SF3">
    <property type="entry name" value="L-ORNITHINE N(5)-MONOOXYGENASE-RELATED"/>
    <property type="match status" value="1"/>
</dbReference>
<dbReference type="Proteomes" id="UP000244940">
    <property type="component" value="Unassembled WGS sequence"/>
</dbReference>
<keyword evidence="5" id="KW-0521">NADP</keyword>
<comment type="caution">
    <text evidence="8">The sequence shown here is derived from an EMBL/GenBank/DDBJ whole genome shotgun (WGS) entry which is preliminary data.</text>
</comment>
<evidence type="ECO:0000256" key="1">
    <source>
        <dbReference type="ARBA" id="ARBA00001974"/>
    </source>
</evidence>
<dbReference type="AlphaFoldDB" id="A0A2U2CAZ1"/>
<evidence type="ECO:0000256" key="6">
    <source>
        <dbReference type="ARBA" id="ARBA00023002"/>
    </source>
</evidence>
<dbReference type="Pfam" id="PF00743">
    <property type="entry name" value="FMO-like"/>
    <property type="match status" value="1"/>
</dbReference>
<dbReference type="GO" id="GO:0004499">
    <property type="term" value="F:N,N-dimethylaniline monooxygenase activity"/>
    <property type="evidence" value="ECO:0007669"/>
    <property type="project" value="InterPro"/>
</dbReference>
<gene>
    <name evidence="8" type="ORF">C4N9_09025</name>
</gene>
<comment type="cofactor">
    <cofactor evidence="1">
        <name>FAD</name>
        <dbReference type="ChEBI" id="CHEBI:57692"/>
    </cofactor>
</comment>
<dbReference type="PRINTS" id="PR00411">
    <property type="entry name" value="PNDRDTASEI"/>
</dbReference>
<comment type="similarity">
    <text evidence="2">Belongs to the FAD-binding monooxygenase family.</text>
</comment>
<evidence type="ECO:0000313" key="9">
    <source>
        <dbReference type="Proteomes" id="UP000244940"/>
    </source>
</evidence>
<accession>A0A2U2CAZ1</accession>
<dbReference type="OrthoDB" id="312624at2"/>
<dbReference type="GO" id="GO:0050661">
    <property type="term" value="F:NADP binding"/>
    <property type="evidence" value="ECO:0007669"/>
    <property type="project" value="InterPro"/>
</dbReference>
<protein>
    <submittedName>
        <fullName evidence="8">Cyclohexanone monooxygenase</fullName>
    </submittedName>
</protein>
<dbReference type="InterPro" id="IPR020946">
    <property type="entry name" value="Flavin_mOase-like"/>
</dbReference>
<dbReference type="PANTHER" id="PTHR43098">
    <property type="entry name" value="L-ORNITHINE N(5)-MONOOXYGENASE-RELATED"/>
    <property type="match status" value="1"/>
</dbReference>
<dbReference type="Gene3D" id="3.50.50.60">
    <property type="entry name" value="FAD/NAD(P)-binding domain"/>
    <property type="match status" value="2"/>
</dbReference>
<evidence type="ECO:0000313" key="8">
    <source>
        <dbReference type="EMBL" id="PWE28954.1"/>
    </source>
</evidence>
<dbReference type="EMBL" id="QEYD01000005">
    <property type="protein sequence ID" value="PWE28954.1"/>
    <property type="molecule type" value="Genomic_DNA"/>
</dbReference>
<keyword evidence="6" id="KW-0560">Oxidoreductase</keyword>
<evidence type="ECO:0000256" key="4">
    <source>
        <dbReference type="ARBA" id="ARBA00022827"/>
    </source>
</evidence>
<dbReference type="GeneID" id="94365033"/>
<name>A0A2U2CAZ1_9RHOB</name>
<evidence type="ECO:0000256" key="3">
    <source>
        <dbReference type="ARBA" id="ARBA00022630"/>
    </source>
</evidence>
<dbReference type="SUPFAM" id="SSF51905">
    <property type="entry name" value="FAD/NAD(P)-binding domain"/>
    <property type="match status" value="2"/>
</dbReference>
<dbReference type="RefSeq" id="WP_109533003.1">
    <property type="nucleotide sequence ID" value="NZ_QEYD01000005.1"/>
</dbReference>